<dbReference type="AlphaFoldDB" id="A0A8H6MFH7"/>
<feature type="region of interest" description="Disordered" evidence="1">
    <location>
        <begin position="141"/>
        <end position="195"/>
    </location>
</feature>
<sequence>MPFWGKSSPRTYYMNHYHNHWWTPSNCYTTPRSAYATPLPSYATPLPGYASPLPATPSPSKAPHSTHFHHIGAQCAPCTPAPHTPQAAAQWTPLASPYSSSRQPLANATPIHRTEPLGLGQWSPSHRTPGHMPVPLGPCNLSYNSPSPRKSPSPFIPPLLLPDPPETSPRSVRGVRARSALRRAREPTGGSNLADRFATDERPLHADLVDIDWDIRLPLSAASFGTHAVGMQRSMCANDNATLSRYSRLKMDVQPCNNSEIRSFCAYAAIDALQYASLGSGPWITGWRTPTARARDWPLTVENVLLVLHNYWHEPLNSGELDYIRDTGIYHQVLEASQERSRLAGSFWSVRDEGLIRRVDLLGGYTRFKGFTTDGQKSQRESLCVVGILHRVP</sequence>
<proteinExistence type="predicted"/>
<evidence type="ECO:0000313" key="3">
    <source>
        <dbReference type="EMBL" id="KAF6764059.1"/>
    </source>
</evidence>
<organism evidence="3 4">
    <name type="scientific">Ephemerocybe angulata</name>
    <dbReference type="NCBI Taxonomy" id="980116"/>
    <lineage>
        <taxon>Eukaryota</taxon>
        <taxon>Fungi</taxon>
        <taxon>Dikarya</taxon>
        <taxon>Basidiomycota</taxon>
        <taxon>Agaricomycotina</taxon>
        <taxon>Agaricomycetes</taxon>
        <taxon>Agaricomycetidae</taxon>
        <taxon>Agaricales</taxon>
        <taxon>Agaricineae</taxon>
        <taxon>Psathyrellaceae</taxon>
        <taxon>Ephemerocybe</taxon>
    </lineage>
</organism>
<dbReference type="Pfam" id="PF20415">
    <property type="entry name" value="DUF6699"/>
    <property type="match status" value="1"/>
</dbReference>
<keyword evidence="4" id="KW-1185">Reference proteome</keyword>
<accession>A0A8H6MFH7</accession>
<evidence type="ECO:0000259" key="2">
    <source>
        <dbReference type="Pfam" id="PF20415"/>
    </source>
</evidence>
<dbReference type="InterPro" id="IPR046522">
    <property type="entry name" value="DUF6699"/>
</dbReference>
<name>A0A8H6MFH7_9AGAR</name>
<evidence type="ECO:0000313" key="4">
    <source>
        <dbReference type="Proteomes" id="UP000521943"/>
    </source>
</evidence>
<feature type="compositionally biased region" description="Basic residues" evidence="1">
    <location>
        <begin position="173"/>
        <end position="182"/>
    </location>
</feature>
<feature type="domain" description="DUF6699" evidence="2">
    <location>
        <begin position="211"/>
        <end position="373"/>
    </location>
</feature>
<dbReference type="OrthoDB" id="3077403at2759"/>
<protein>
    <recommendedName>
        <fullName evidence="2">DUF6699 domain-containing protein</fullName>
    </recommendedName>
</protein>
<dbReference type="Proteomes" id="UP000521943">
    <property type="component" value="Unassembled WGS sequence"/>
</dbReference>
<comment type="caution">
    <text evidence="3">The sequence shown here is derived from an EMBL/GenBank/DDBJ whole genome shotgun (WGS) entry which is preliminary data.</text>
</comment>
<feature type="non-terminal residue" evidence="3">
    <location>
        <position position="393"/>
    </location>
</feature>
<gene>
    <name evidence="3" type="ORF">DFP72DRAFT_874170</name>
</gene>
<feature type="compositionally biased region" description="Pro residues" evidence="1">
    <location>
        <begin position="149"/>
        <end position="167"/>
    </location>
</feature>
<dbReference type="EMBL" id="JACGCI010000005">
    <property type="protein sequence ID" value="KAF6764059.1"/>
    <property type="molecule type" value="Genomic_DNA"/>
</dbReference>
<evidence type="ECO:0000256" key="1">
    <source>
        <dbReference type="SAM" id="MobiDB-lite"/>
    </source>
</evidence>
<reference evidence="3 4" key="1">
    <citation type="submission" date="2020-07" db="EMBL/GenBank/DDBJ databases">
        <title>Comparative genomics of pyrophilous fungi reveals a link between fire events and developmental genes.</title>
        <authorList>
            <consortium name="DOE Joint Genome Institute"/>
            <person name="Steindorff A.S."/>
            <person name="Carver A."/>
            <person name="Calhoun S."/>
            <person name="Stillman K."/>
            <person name="Liu H."/>
            <person name="Lipzen A."/>
            <person name="Pangilinan J."/>
            <person name="Labutti K."/>
            <person name="Bruns T.D."/>
            <person name="Grigoriev I.V."/>
        </authorList>
    </citation>
    <scope>NUCLEOTIDE SEQUENCE [LARGE SCALE GENOMIC DNA]</scope>
    <source>
        <strain evidence="3 4">CBS 144469</strain>
    </source>
</reference>